<gene>
    <name evidence="1" type="ORF">MNBD_ALPHA12-2154</name>
</gene>
<reference evidence="1" key="1">
    <citation type="submission" date="2018-06" db="EMBL/GenBank/DDBJ databases">
        <authorList>
            <person name="Zhirakovskaya E."/>
        </authorList>
    </citation>
    <scope>NUCLEOTIDE SEQUENCE</scope>
</reference>
<name>A0A3B0TP71_9ZZZZ</name>
<organism evidence="1">
    <name type="scientific">hydrothermal vent metagenome</name>
    <dbReference type="NCBI Taxonomy" id="652676"/>
    <lineage>
        <taxon>unclassified sequences</taxon>
        <taxon>metagenomes</taxon>
        <taxon>ecological metagenomes</taxon>
    </lineage>
</organism>
<protein>
    <submittedName>
        <fullName evidence="1">Uncharacterized protein</fullName>
    </submittedName>
</protein>
<evidence type="ECO:0000313" key="1">
    <source>
        <dbReference type="EMBL" id="VAW15157.1"/>
    </source>
</evidence>
<dbReference type="EMBL" id="UOEO01000025">
    <property type="protein sequence ID" value="VAW15157.1"/>
    <property type="molecule type" value="Genomic_DNA"/>
</dbReference>
<sequence>MSFPILCMGTTHGGGAGDGSVATNGGRNFMPRGSLRVCHDALNPRCVKH</sequence>
<proteinExistence type="predicted"/>
<accession>A0A3B0TP71</accession>
<dbReference type="AlphaFoldDB" id="A0A3B0TP71"/>